<dbReference type="GO" id="GO:0005524">
    <property type="term" value="F:ATP binding"/>
    <property type="evidence" value="ECO:0007669"/>
    <property type="project" value="InterPro"/>
</dbReference>
<dbReference type="AlphaFoldDB" id="A0AAF0ERZ4"/>
<dbReference type="InterPro" id="IPR033690">
    <property type="entry name" value="Adenylat_kinase_CS"/>
</dbReference>
<reference evidence="4" key="1">
    <citation type="submission" date="2023-03" db="EMBL/GenBank/DDBJ databases">
        <title>Mating type loci evolution in Malassezia.</title>
        <authorList>
            <person name="Coelho M.A."/>
        </authorList>
    </citation>
    <scope>NUCLEOTIDE SEQUENCE</scope>
    <source>
        <strain evidence="4">CBS 9557</strain>
    </source>
</reference>
<name>A0AAF0ERZ4_9BASI</name>
<dbReference type="PANTHER" id="PTHR23359">
    <property type="entry name" value="NUCLEOTIDE KINASE"/>
    <property type="match status" value="1"/>
</dbReference>
<dbReference type="InterPro" id="IPR000850">
    <property type="entry name" value="Adenylat/UMP-CMP_kin"/>
</dbReference>
<sequence>MIADYIKEGKIVPMEVTITLLRNAIQQALTENESSDREGWGDGKGRFLIDGFPRKLDQSHKFEESVCTFVETSMPVVDYQRSQNKVVDVDAKKPVDEVYQDICNAIDTKFKHTCNS</sequence>
<dbReference type="GO" id="GO:0006139">
    <property type="term" value="P:nucleobase-containing compound metabolic process"/>
    <property type="evidence" value="ECO:0007669"/>
    <property type="project" value="InterPro"/>
</dbReference>
<evidence type="ECO:0000256" key="2">
    <source>
        <dbReference type="ARBA" id="ARBA00022741"/>
    </source>
</evidence>
<evidence type="ECO:0000256" key="3">
    <source>
        <dbReference type="ARBA" id="ARBA00022777"/>
    </source>
</evidence>
<dbReference type="EC" id="2.7.4.14" evidence="4"/>
<keyword evidence="3 4" id="KW-0418">Kinase</keyword>
<dbReference type="Gene3D" id="3.40.50.300">
    <property type="entry name" value="P-loop containing nucleotide triphosphate hydrolases"/>
    <property type="match status" value="2"/>
</dbReference>
<evidence type="ECO:0000313" key="5">
    <source>
        <dbReference type="Proteomes" id="UP001213623"/>
    </source>
</evidence>
<accession>A0AAF0ERZ4</accession>
<protein>
    <submittedName>
        <fullName evidence="4">UMP/CMP kinase</fullName>
        <ecNumber evidence="4">2.7.4.14</ecNumber>
    </submittedName>
</protein>
<dbReference type="Proteomes" id="UP001213623">
    <property type="component" value="Chromosome 4"/>
</dbReference>
<dbReference type="Pfam" id="PF00406">
    <property type="entry name" value="ADK"/>
    <property type="match status" value="1"/>
</dbReference>
<evidence type="ECO:0000256" key="1">
    <source>
        <dbReference type="ARBA" id="ARBA00022679"/>
    </source>
</evidence>
<keyword evidence="5" id="KW-1185">Reference proteome</keyword>
<proteinExistence type="predicted"/>
<dbReference type="InterPro" id="IPR027417">
    <property type="entry name" value="P-loop_NTPase"/>
</dbReference>
<evidence type="ECO:0000313" key="4">
    <source>
        <dbReference type="EMBL" id="WFD27706.1"/>
    </source>
</evidence>
<organism evidence="4 5">
    <name type="scientific">Malassezia nana</name>
    <dbReference type="NCBI Taxonomy" id="180528"/>
    <lineage>
        <taxon>Eukaryota</taxon>
        <taxon>Fungi</taxon>
        <taxon>Dikarya</taxon>
        <taxon>Basidiomycota</taxon>
        <taxon>Ustilaginomycotina</taxon>
        <taxon>Malasseziomycetes</taxon>
        <taxon>Malasseziales</taxon>
        <taxon>Malasseziaceae</taxon>
        <taxon>Malassezia</taxon>
    </lineage>
</organism>
<dbReference type="SUPFAM" id="SSF52540">
    <property type="entry name" value="P-loop containing nucleoside triphosphate hydrolases"/>
    <property type="match status" value="1"/>
</dbReference>
<dbReference type="GO" id="GO:0019205">
    <property type="term" value="F:nucleobase-containing compound kinase activity"/>
    <property type="evidence" value="ECO:0007669"/>
    <property type="project" value="InterPro"/>
</dbReference>
<keyword evidence="2" id="KW-0547">Nucleotide-binding</keyword>
<dbReference type="PROSITE" id="PS00113">
    <property type="entry name" value="ADENYLATE_KINASE"/>
    <property type="match status" value="1"/>
</dbReference>
<dbReference type="EMBL" id="CP119895">
    <property type="protein sequence ID" value="WFD27706.1"/>
    <property type="molecule type" value="Genomic_DNA"/>
</dbReference>
<keyword evidence="1 4" id="KW-0808">Transferase</keyword>
<gene>
    <name evidence="4" type="primary">URA6</name>
    <name evidence="4" type="ORF">MNAN1_002710</name>
</gene>